<organism evidence="1 4">
    <name type="scientific">Myxococcus virescens</name>
    <dbReference type="NCBI Taxonomy" id="83456"/>
    <lineage>
        <taxon>Bacteria</taxon>
        <taxon>Pseudomonadati</taxon>
        <taxon>Myxococcota</taxon>
        <taxon>Myxococcia</taxon>
        <taxon>Myxococcales</taxon>
        <taxon>Cystobacterineae</taxon>
        <taxon>Myxococcaceae</taxon>
        <taxon>Myxococcus</taxon>
    </lineage>
</organism>
<dbReference type="Proteomes" id="UP000321224">
    <property type="component" value="Unassembled WGS sequence"/>
</dbReference>
<dbReference type="RefSeq" id="WP_141254452.1">
    <property type="nucleotide sequence ID" value="NZ_BJVY01000085.1"/>
</dbReference>
<comment type="caution">
    <text evidence="1">The sequence shown here is derived from an EMBL/GenBank/DDBJ whole genome shotgun (WGS) entry which is preliminary data.</text>
</comment>
<reference evidence="1 4" key="2">
    <citation type="submission" date="2019-07" db="EMBL/GenBank/DDBJ databases">
        <title>Whole genome shotgun sequence of Myxococcus virescens NBRC 100334.</title>
        <authorList>
            <person name="Hosoyama A."/>
            <person name="Uohara A."/>
            <person name="Ohji S."/>
            <person name="Ichikawa N."/>
        </authorList>
    </citation>
    <scope>NUCLEOTIDE SEQUENCE [LARGE SCALE GENOMIC DNA]</scope>
    <source>
        <strain evidence="1 4">NBRC 100334</strain>
    </source>
</reference>
<dbReference type="Proteomes" id="UP000198717">
    <property type="component" value="Unassembled WGS sequence"/>
</dbReference>
<protein>
    <submittedName>
        <fullName evidence="1">Uncharacterized protein</fullName>
    </submittedName>
</protein>
<evidence type="ECO:0000313" key="1">
    <source>
        <dbReference type="EMBL" id="GEL75574.1"/>
    </source>
</evidence>
<proteinExistence type="predicted"/>
<evidence type="ECO:0000313" key="3">
    <source>
        <dbReference type="Proteomes" id="UP000198717"/>
    </source>
</evidence>
<gene>
    <name evidence="1" type="ORF">MVI01_73580</name>
    <name evidence="2" type="ORF">SAMN04488504_1355</name>
</gene>
<dbReference type="AlphaFoldDB" id="A0A511HQB7"/>
<keyword evidence="3" id="KW-1185">Reference proteome</keyword>
<reference evidence="2 3" key="1">
    <citation type="submission" date="2016-10" db="EMBL/GenBank/DDBJ databases">
        <authorList>
            <person name="Varghese N."/>
            <person name="Submissions S."/>
        </authorList>
    </citation>
    <scope>NUCLEOTIDE SEQUENCE [LARGE SCALE GENOMIC DNA]</scope>
    <source>
        <strain evidence="2 3">DSM 2260</strain>
    </source>
</reference>
<name>A0A511HQB7_9BACT</name>
<evidence type="ECO:0000313" key="4">
    <source>
        <dbReference type="Proteomes" id="UP000321224"/>
    </source>
</evidence>
<evidence type="ECO:0000313" key="2">
    <source>
        <dbReference type="EMBL" id="SDF36012.1"/>
    </source>
</evidence>
<sequence>MTDEELNGLEGHYLRLLSDDPAEQGTPLQRAAEDVLRLLGEVYLLREALREAIRQGLNGK</sequence>
<accession>A0A511HQB7</accession>
<dbReference type="EMBL" id="BJVY01000085">
    <property type="protein sequence ID" value="GEL75574.1"/>
    <property type="molecule type" value="Genomic_DNA"/>
</dbReference>
<dbReference type="EMBL" id="FNAJ01000035">
    <property type="protein sequence ID" value="SDF36012.1"/>
    <property type="molecule type" value="Genomic_DNA"/>
</dbReference>